<keyword evidence="4" id="KW-0732">Signal</keyword>
<keyword evidence="7" id="KW-1015">Disulfide bond</keyword>
<evidence type="ECO:0000256" key="1">
    <source>
        <dbReference type="ARBA" id="ARBA00004236"/>
    </source>
</evidence>
<evidence type="ECO:0000256" key="5">
    <source>
        <dbReference type="ARBA" id="ARBA00022737"/>
    </source>
</evidence>
<keyword evidence="5" id="KW-0677">Repeat</keyword>
<dbReference type="Proteomes" id="UP000236370">
    <property type="component" value="Unassembled WGS sequence"/>
</dbReference>
<evidence type="ECO:0000256" key="6">
    <source>
        <dbReference type="ARBA" id="ARBA00023136"/>
    </source>
</evidence>
<evidence type="ECO:0000256" key="4">
    <source>
        <dbReference type="ARBA" id="ARBA00022729"/>
    </source>
</evidence>
<keyword evidence="3" id="KW-0245">EGF-like domain</keyword>
<dbReference type="AlphaFoldDB" id="A0A2J8M451"/>
<evidence type="ECO:0000256" key="2">
    <source>
        <dbReference type="ARBA" id="ARBA00022475"/>
    </source>
</evidence>
<evidence type="ECO:0000256" key="8">
    <source>
        <dbReference type="ARBA" id="ARBA00023180"/>
    </source>
</evidence>
<accession>A0A2J8M451</accession>
<dbReference type="GO" id="GO:0005886">
    <property type="term" value="C:plasma membrane"/>
    <property type="evidence" value="ECO:0007669"/>
    <property type="project" value="UniProtKB-SubCell"/>
</dbReference>
<name>A0A2J8M451_PANTR</name>
<dbReference type="PANTHER" id="PTHR24037">
    <property type="entry name" value="HEART DEVELOPMENT PROTEIN WITH EGF-LIKE DOMAINS 1"/>
    <property type="match status" value="1"/>
</dbReference>
<comment type="subcellular location">
    <subcellularLocation>
        <location evidence="1">Cell membrane</location>
    </subcellularLocation>
</comment>
<protein>
    <submittedName>
        <fullName evidence="9">HEG1 isoform 4</fullName>
    </submittedName>
</protein>
<reference evidence="9 10" key="1">
    <citation type="submission" date="2017-12" db="EMBL/GenBank/DDBJ databases">
        <title>High-resolution comparative analysis of great ape genomes.</title>
        <authorList>
            <person name="Pollen A."/>
            <person name="Hastie A."/>
            <person name="Hormozdiari F."/>
            <person name="Dougherty M."/>
            <person name="Liu R."/>
            <person name="Chaisson M."/>
            <person name="Hoppe E."/>
            <person name="Hill C."/>
            <person name="Pang A."/>
            <person name="Hillier L."/>
            <person name="Baker C."/>
            <person name="Armstrong J."/>
            <person name="Shendure J."/>
            <person name="Paten B."/>
            <person name="Wilson R."/>
            <person name="Chao H."/>
            <person name="Schneider V."/>
            <person name="Ventura M."/>
            <person name="Kronenberg Z."/>
            <person name="Murali S."/>
            <person name="Gordon D."/>
            <person name="Cantsilieris S."/>
            <person name="Munson K."/>
            <person name="Nelson B."/>
            <person name="Raja A."/>
            <person name="Underwood J."/>
            <person name="Diekhans M."/>
            <person name="Fiddes I."/>
            <person name="Haussler D."/>
            <person name="Eichler E."/>
        </authorList>
    </citation>
    <scope>NUCLEOTIDE SEQUENCE [LARGE SCALE GENOMIC DNA]</scope>
    <source>
        <strain evidence="9">Yerkes chimp pedigree #C0471</strain>
    </source>
</reference>
<proteinExistence type="predicted"/>
<evidence type="ECO:0000256" key="7">
    <source>
        <dbReference type="ARBA" id="ARBA00023157"/>
    </source>
</evidence>
<dbReference type="PANTHER" id="PTHR24037:SF3">
    <property type="entry name" value="PROTEIN HEG HOMOLOG 1"/>
    <property type="match status" value="1"/>
</dbReference>
<evidence type="ECO:0000256" key="3">
    <source>
        <dbReference type="ARBA" id="ARBA00022536"/>
    </source>
</evidence>
<sequence length="63" mass="7395">RKNKNDISKLIFKSGDFQMSPYAEYPKNPRSQEWGREAIEMHENGSTKNLLQMTDVYYSGAFF</sequence>
<feature type="non-terminal residue" evidence="9">
    <location>
        <position position="1"/>
    </location>
</feature>
<keyword evidence="2" id="KW-1003">Cell membrane</keyword>
<organism evidence="9 10">
    <name type="scientific">Pan troglodytes</name>
    <name type="common">Chimpanzee</name>
    <dbReference type="NCBI Taxonomy" id="9598"/>
    <lineage>
        <taxon>Eukaryota</taxon>
        <taxon>Metazoa</taxon>
        <taxon>Chordata</taxon>
        <taxon>Craniata</taxon>
        <taxon>Vertebrata</taxon>
        <taxon>Euteleostomi</taxon>
        <taxon>Mammalia</taxon>
        <taxon>Eutheria</taxon>
        <taxon>Euarchontoglires</taxon>
        <taxon>Primates</taxon>
        <taxon>Haplorrhini</taxon>
        <taxon>Catarrhini</taxon>
        <taxon>Hominidae</taxon>
        <taxon>Pan</taxon>
    </lineage>
</organism>
<gene>
    <name evidence="9" type="ORF">CK820_G0023980</name>
</gene>
<keyword evidence="6" id="KW-0472">Membrane</keyword>
<keyword evidence="8" id="KW-0325">Glycoprotein</keyword>
<evidence type="ECO:0000313" key="9">
    <source>
        <dbReference type="EMBL" id="PNI54297.1"/>
    </source>
</evidence>
<dbReference type="EMBL" id="NBAG03000270">
    <property type="protein sequence ID" value="PNI54297.1"/>
    <property type="molecule type" value="Genomic_DNA"/>
</dbReference>
<comment type="caution">
    <text evidence="9">The sequence shown here is derived from an EMBL/GenBank/DDBJ whole genome shotgun (WGS) entry which is preliminary data.</text>
</comment>
<evidence type="ECO:0000313" key="10">
    <source>
        <dbReference type="Proteomes" id="UP000236370"/>
    </source>
</evidence>